<dbReference type="EMBL" id="AEOH01000008">
    <property type="protein sequence ID" value="EFS98362.1"/>
    <property type="molecule type" value="Genomic_DNA"/>
</dbReference>
<evidence type="ECO:0000313" key="2">
    <source>
        <dbReference type="Proteomes" id="UP000005391"/>
    </source>
</evidence>
<dbReference type="Proteomes" id="UP000005391">
    <property type="component" value="Unassembled WGS sequence"/>
</dbReference>
<dbReference type="RefSeq" id="WP_002671544.1">
    <property type="nucleotide sequence ID" value="NZ_GL573160.1"/>
</dbReference>
<evidence type="ECO:0000313" key="1">
    <source>
        <dbReference type="EMBL" id="EFS98362.1"/>
    </source>
</evidence>
<comment type="caution">
    <text evidence="1">The sequence shown here is derived from an EMBL/GenBank/DDBJ whole genome shotgun (WGS) entry which is preliminary data.</text>
</comment>
<proteinExistence type="predicted"/>
<protein>
    <submittedName>
        <fullName evidence="1">Uncharacterized protein</fullName>
    </submittedName>
</protein>
<name>E4MPN2_CAPOC</name>
<reference evidence="1 2" key="1">
    <citation type="submission" date="2010-10" db="EMBL/GenBank/DDBJ databases">
        <authorList>
            <person name="Muzny D."/>
            <person name="Qin X."/>
            <person name="Deng J."/>
            <person name="Jiang H."/>
            <person name="Liu Y."/>
            <person name="Qu J."/>
            <person name="Song X.-Z."/>
            <person name="Zhang L."/>
            <person name="Thornton R."/>
            <person name="Coyle M."/>
            <person name="Francisco L."/>
            <person name="Jackson L."/>
            <person name="Javaid M."/>
            <person name="Korchina V."/>
            <person name="Kovar C."/>
            <person name="Mata R."/>
            <person name="Mathew T."/>
            <person name="Ngo R."/>
            <person name="Nguyen L."/>
            <person name="Nguyen N."/>
            <person name="Okwuonu G."/>
            <person name="Ongeri F."/>
            <person name="Pham C."/>
            <person name="Simmons D."/>
            <person name="Wilczek-Boney K."/>
            <person name="Hale W."/>
            <person name="Jakkamsetti A."/>
            <person name="Pham P."/>
            <person name="Ruth R."/>
            <person name="San Lucas F."/>
            <person name="Warren J."/>
            <person name="Zhang J."/>
            <person name="Zhao Z."/>
            <person name="Zhou C."/>
            <person name="Zhu D."/>
            <person name="Lee S."/>
            <person name="Bess C."/>
            <person name="Blankenburg K."/>
            <person name="Forbes L."/>
            <person name="Fu Q."/>
            <person name="Gubbala S."/>
            <person name="Hirani K."/>
            <person name="Jayaseelan J.C."/>
            <person name="Lara F."/>
            <person name="Munidasa M."/>
            <person name="Palculict T."/>
            <person name="Patil S."/>
            <person name="Pu L.-L."/>
            <person name="Saada N."/>
            <person name="Tang L."/>
            <person name="Weissenberger G."/>
            <person name="Zhu Y."/>
            <person name="Hemphill L."/>
            <person name="Shang Y."/>
            <person name="Youmans B."/>
            <person name="Ayvaz T."/>
            <person name="Ross M."/>
            <person name="Santibanez J."/>
            <person name="Aqrawi P."/>
            <person name="Gross S."/>
            <person name="Joshi V."/>
            <person name="Fowler G."/>
            <person name="Nazareth L."/>
            <person name="Reid J."/>
            <person name="Worley K."/>
            <person name="Petrosino J."/>
            <person name="Highlander S."/>
            <person name="Gibbs R."/>
        </authorList>
    </citation>
    <scope>NUCLEOTIDE SEQUENCE [LARGE SCALE GENOMIC DNA]</scope>
    <source>
        <strain evidence="1 2">F0287</strain>
    </source>
</reference>
<dbReference type="AlphaFoldDB" id="E4MPN2"/>
<organism evidence="1 2">
    <name type="scientific">Capnocytophaga ochracea F0287</name>
    <dbReference type="NCBI Taxonomy" id="873517"/>
    <lineage>
        <taxon>Bacteria</taxon>
        <taxon>Pseudomonadati</taxon>
        <taxon>Bacteroidota</taxon>
        <taxon>Flavobacteriia</taxon>
        <taxon>Flavobacteriales</taxon>
        <taxon>Flavobacteriaceae</taxon>
        <taxon>Capnocytophaga</taxon>
    </lineage>
</organism>
<gene>
    <name evidence="1" type="ORF">HMPREF1977_0342</name>
</gene>
<accession>E4MPN2</accession>
<dbReference type="HOGENOM" id="CLU_2080523_0_0_10"/>
<sequence length="117" mass="13918">MTELNILHSNGKKVSIDQITYRLPFRFQSVIEYDNIYIFHCYPNILDSNEEHQNFEKENRNSVFAFSKNGDIIWLFPNGAKILKEKSRENLLIIYDDNWRYFVDVSSGVIINKVPHF</sequence>